<dbReference type="SMART" id="SM00751">
    <property type="entry name" value="BSD"/>
    <property type="match status" value="1"/>
</dbReference>
<evidence type="ECO:0000313" key="10">
    <source>
        <dbReference type="Proteomes" id="UP001061958"/>
    </source>
</evidence>
<keyword evidence="6" id="KW-0539">Nucleus</keyword>
<feature type="compositionally biased region" description="Basic and acidic residues" evidence="7">
    <location>
        <begin position="122"/>
        <end position="131"/>
    </location>
</feature>
<dbReference type="EMBL" id="BQMJ01000028">
    <property type="protein sequence ID" value="GJQ11945.1"/>
    <property type="molecule type" value="Genomic_DNA"/>
</dbReference>
<sequence>MRQETTLLAEKSASFHKRPGTLKIFENSVAWNPSSQAEVLRQDSVWLSLSDVKSQMVSAQGSKQALLKLTMLNSSDSYVFEFVRAAKPDFVSRDEIKDIISRQLARLKAAKEESGTTQGSQKEAEDFKTTVSPEEAKRRLEILRRRPELQRIHMSLVGGGLISDAHFWNGVRYRLHQSERELLNNEEEQASVKQTRGVSSEILSEINPVEEKGKTVKYRLTQDIIHKIFLEDPAVHLAFQNYVPSKMSEQAFWTQYFQSRYIRQGKKSGSEKDDIFTPFDSQIQEGKHVKDKKEILKDVESEINLFLDDKPYQSGYGINEHSVTSQIREKEDPSLPLLERLNRHSSLVIEASKTSSASPYREDFETHATKQSYQKQEQLLNFPYSVLPSVHSKSNQKVHNWNYLAASLRTLPGNLFIVKPSEDVSRRVLEELFDT</sequence>
<dbReference type="Gene3D" id="2.30.29.30">
    <property type="entry name" value="Pleckstrin-homology domain (PH domain)/Phosphotyrosine-binding domain (PTB)"/>
    <property type="match status" value="1"/>
</dbReference>
<dbReference type="InterPro" id="IPR005607">
    <property type="entry name" value="BSD_dom"/>
</dbReference>
<dbReference type="PROSITE" id="PS50858">
    <property type="entry name" value="BSD"/>
    <property type="match status" value="1"/>
</dbReference>
<evidence type="ECO:0000256" key="6">
    <source>
        <dbReference type="ARBA" id="ARBA00023242"/>
    </source>
</evidence>
<dbReference type="GO" id="GO:0000439">
    <property type="term" value="C:transcription factor TFIIH core complex"/>
    <property type="evidence" value="ECO:0007669"/>
    <property type="project" value="InterPro"/>
</dbReference>
<dbReference type="InterPro" id="IPR035925">
    <property type="entry name" value="BSD_dom_sf"/>
</dbReference>
<dbReference type="OrthoDB" id="360521at2759"/>
<comment type="subcellular location">
    <subcellularLocation>
        <location evidence="1">Nucleus</location>
    </subcellularLocation>
</comment>
<dbReference type="AlphaFoldDB" id="A0A9C7PWZ4"/>
<reference evidence="9" key="1">
    <citation type="journal article" date="2022" name="Proc. Natl. Acad. Sci. U.S.A.">
        <title>Life cycle and functional genomics of the unicellular red alga Galdieria for elucidating algal and plant evolution and industrial use.</title>
        <authorList>
            <person name="Hirooka S."/>
            <person name="Itabashi T."/>
            <person name="Ichinose T.M."/>
            <person name="Onuma R."/>
            <person name="Fujiwara T."/>
            <person name="Yamashita S."/>
            <person name="Jong L.W."/>
            <person name="Tomita R."/>
            <person name="Iwane A.H."/>
            <person name="Miyagishima S.Y."/>
        </authorList>
    </citation>
    <scope>NUCLEOTIDE SEQUENCE</scope>
    <source>
        <strain evidence="9">NBRC 102759</strain>
    </source>
</reference>
<evidence type="ECO:0000256" key="2">
    <source>
        <dbReference type="ARBA" id="ARBA00009448"/>
    </source>
</evidence>
<evidence type="ECO:0000256" key="7">
    <source>
        <dbReference type="SAM" id="MobiDB-lite"/>
    </source>
</evidence>
<dbReference type="PANTHER" id="PTHR12856">
    <property type="entry name" value="TRANSCRIPTION INITIATION FACTOR IIH-RELATED"/>
    <property type="match status" value="1"/>
</dbReference>
<gene>
    <name evidence="9" type="ORF">GpartN1_g3736.t1</name>
</gene>
<dbReference type="Pfam" id="PF08567">
    <property type="entry name" value="PH_TFIIH"/>
    <property type="match status" value="1"/>
</dbReference>
<evidence type="ECO:0000259" key="8">
    <source>
        <dbReference type="PROSITE" id="PS50858"/>
    </source>
</evidence>
<accession>A0A9C7PWZ4</accession>
<evidence type="ECO:0000256" key="4">
    <source>
        <dbReference type="ARBA" id="ARBA00023015"/>
    </source>
</evidence>
<name>A0A9C7PWZ4_9RHOD</name>
<dbReference type="Pfam" id="PF03909">
    <property type="entry name" value="BSD"/>
    <property type="match status" value="1"/>
</dbReference>
<keyword evidence="5" id="KW-0804">Transcription</keyword>
<dbReference type="GO" id="GO:0006289">
    <property type="term" value="P:nucleotide-excision repair"/>
    <property type="evidence" value="ECO:0007669"/>
    <property type="project" value="InterPro"/>
</dbReference>
<feature type="domain" description="BSD" evidence="8">
    <location>
        <begin position="212"/>
        <end position="264"/>
    </location>
</feature>
<dbReference type="Proteomes" id="UP001061958">
    <property type="component" value="Unassembled WGS sequence"/>
</dbReference>
<evidence type="ECO:0000256" key="3">
    <source>
        <dbReference type="ARBA" id="ARBA00022737"/>
    </source>
</evidence>
<dbReference type="CDD" id="cd13229">
    <property type="entry name" value="PH_TFIIH"/>
    <property type="match status" value="1"/>
</dbReference>
<feature type="region of interest" description="Disordered" evidence="7">
    <location>
        <begin position="110"/>
        <end position="131"/>
    </location>
</feature>
<dbReference type="SUPFAM" id="SSF140383">
    <property type="entry name" value="BSD domain-like"/>
    <property type="match status" value="2"/>
</dbReference>
<reference evidence="9" key="2">
    <citation type="submission" date="2022-01" db="EMBL/GenBank/DDBJ databases">
        <authorList>
            <person name="Hirooka S."/>
            <person name="Miyagishima S.Y."/>
        </authorList>
    </citation>
    <scope>NUCLEOTIDE SEQUENCE</scope>
    <source>
        <strain evidence="9">NBRC 102759</strain>
    </source>
</reference>
<dbReference type="InterPro" id="IPR027079">
    <property type="entry name" value="Tfb1/GTF2H1"/>
</dbReference>
<keyword evidence="3" id="KW-0677">Repeat</keyword>
<organism evidence="9 10">
    <name type="scientific">Galdieria partita</name>
    <dbReference type="NCBI Taxonomy" id="83374"/>
    <lineage>
        <taxon>Eukaryota</taxon>
        <taxon>Rhodophyta</taxon>
        <taxon>Bangiophyceae</taxon>
        <taxon>Galdieriales</taxon>
        <taxon>Galdieriaceae</taxon>
        <taxon>Galdieria</taxon>
    </lineage>
</organism>
<proteinExistence type="inferred from homology"/>
<keyword evidence="4" id="KW-0805">Transcription regulation</keyword>
<evidence type="ECO:0000256" key="1">
    <source>
        <dbReference type="ARBA" id="ARBA00004123"/>
    </source>
</evidence>
<dbReference type="InterPro" id="IPR013876">
    <property type="entry name" value="TFIIH_BTF_p62_N"/>
</dbReference>
<keyword evidence="10" id="KW-1185">Reference proteome</keyword>
<dbReference type="InterPro" id="IPR011993">
    <property type="entry name" value="PH-like_dom_sf"/>
</dbReference>
<dbReference type="Gene3D" id="6.10.140.1200">
    <property type="match status" value="1"/>
</dbReference>
<dbReference type="GO" id="GO:0006351">
    <property type="term" value="P:DNA-templated transcription"/>
    <property type="evidence" value="ECO:0007669"/>
    <property type="project" value="InterPro"/>
</dbReference>
<dbReference type="SUPFAM" id="SSF50729">
    <property type="entry name" value="PH domain-like"/>
    <property type="match status" value="1"/>
</dbReference>
<protein>
    <recommendedName>
        <fullName evidence="8">BSD domain-containing protein</fullName>
    </recommendedName>
</protein>
<comment type="similarity">
    <text evidence="2">Belongs to the TFB1 family.</text>
</comment>
<evidence type="ECO:0000256" key="5">
    <source>
        <dbReference type="ARBA" id="ARBA00023163"/>
    </source>
</evidence>
<comment type="caution">
    <text evidence="9">The sequence shown here is derived from an EMBL/GenBank/DDBJ whole genome shotgun (WGS) entry which is preliminary data.</text>
</comment>
<dbReference type="Gene3D" id="1.10.3970.10">
    <property type="entry name" value="BSD domain"/>
    <property type="match status" value="1"/>
</dbReference>
<evidence type="ECO:0000313" key="9">
    <source>
        <dbReference type="EMBL" id="GJQ11945.1"/>
    </source>
</evidence>